<name>A0A5Q6PBZ0_VIBCL</name>
<dbReference type="SUPFAM" id="SSF56925">
    <property type="entry name" value="OMPA-like"/>
    <property type="match status" value="1"/>
</dbReference>
<dbReference type="Gene3D" id="2.40.160.20">
    <property type="match status" value="1"/>
</dbReference>
<dbReference type="InterPro" id="IPR027385">
    <property type="entry name" value="Beta-barrel_OMP"/>
</dbReference>
<sequence length="199" mass="21778">MKLSNLAFLSCMVFAQNVYASTESSINEPEREFYIGLGLSFANTIMLESGGISLEENSDFGKSGFGLSAGYEFTTHKQVSIDVEAEYRQLGKVNYSNILDVSGSGVFVNVKPKLFVNYEFGDVYLAPFGGIGLVKVDAKSPINNIAESETELGYQLGIELGFKVNRSMDIMIGYRSAQVEVDSVTTSFGNGYLGGRYYF</sequence>
<proteinExistence type="predicted"/>
<dbReference type="AlphaFoldDB" id="A0A5Q6PBZ0"/>
<dbReference type="InterPro" id="IPR011250">
    <property type="entry name" value="OMP/PagP_B-barrel"/>
</dbReference>
<feature type="chain" id="PRO_5031327903" evidence="2">
    <location>
        <begin position="21"/>
        <end position="199"/>
    </location>
</feature>
<evidence type="ECO:0000259" key="3">
    <source>
        <dbReference type="Pfam" id="PF13505"/>
    </source>
</evidence>
<reference evidence="4 5" key="1">
    <citation type="submission" date="2019-09" db="EMBL/GenBank/DDBJ databases">
        <authorList>
            <person name="Kritzky A."/>
            <person name="Schelkanova E.Y."/>
            <person name="Alkhova Z.V."/>
            <person name="Smirnova N.I."/>
        </authorList>
    </citation>
    <scope>NUCLEOTIDE SEQUENCE [LARGE SCALE GENOMIC DNA]</scope>
    <source>
        <strain evidence="4 5">M1526</strain>
    </source>
</reference>
<dbReference type="Proteomes" id="UP000323225">
    <property type="component" value="Unassembled WGS sequence"/>
</dbReference>
<evidence type="ECO:0000256" key="2">
    <source>
        <dbReference type="SAM" id="SignalP"/>
    </source>
</evidence>
<evidence type="ECO:0000313" key="5">
    <source>
        <dbReference type="Proteomes" id="UP000323225"/>
    </source>
</evidence>
<evidence type="ECO:0000313" key="4">
    <source>
        <dbReference type="EMBL" id="KAA1252405.1"/>
    </source>
</evidence>
<accession>A0A5Q6PBZ0</accession>
<feature type="signal peptide" evidence="2">
    <location>
        <begin position="1"/>
        <end position="20"/>
    </location>
</feature>
<dbReference type="RefSeq" id="WP_114763092.1">
    <property type="nucleotide sequence ID" value="NZ_JACYQH010000076.1"/>
</dbReference>
<comment type="caution">
    <text evidence="4">The sequence shown here is derived from an EMBL/GenBank/DDBJ whole genome shotgun (WGS) entry which is preliminary data.</text>
</comment>
<keyword evidence="1 2" id="KW-0732">Signal</keyword>
<dbReference type="EMBL" id="VUAA01000086">
    <property type="protein sequence ID" value="KAA1252405.1"/>
    <property type="molecule type" value="Genomic_DNA"/>
</dbReference>
<protein>
    <submittedName>
        <fullName evidence="4">Porin family protein</fullName>
    </submittedName>
</protein>
<evidence type="ECO:0000256" key="1">
    <source>
        <dbReference type="ARBA" id="ARBA00022729"/>
    </source>
</evidence>
<dbReference type="Pfam" id="PF13505">
    <property type="entry name" value="OMP_b-brl"/>
    <property type="match status" value="1"/>
</dbReference>
<feature type="domain" description="Outer membrane protein beta-barrel" evidence="3">
    <location>
        <begin position="7"/>
        <end position="179"/>
    </location>
</feature>
<organism evidence="4 5">
    <name type="scientific">Vibrio cholerae</name>
    <dbReference type="NCBI Taxonomy" id="666"/>
    <lineage>
        <taxon>Bacteria</taxon>
        <taxon>Pseudomonadati</taxon>
        <taxon>Pseudomonadota</taxon>
        <taxon>Gammaproteobacteria</taxon>
        <taxon>Vibrionales</taxon>
        <taxon>Vibrionaceae</taxon>
        <taxon>Vibrio</taxon>
    </lineage>
</organism>
<gene>
    <name evidence="4" type="ORF">F0M16_23185</name>
</gene>